<proteinExistence type="predicted"/>
<keyword evidence="2" id="KW-1185">Reference proteome</keyword>
<accession>A0A392SYF9</accession>
<organism evidence="1 2">
    <name type="scientific">Trifolium medium</name>
    <dbReference type="NCBI Taxonomy" id="97028"/>
    <lineage>
        <taxon>Eukaryota</taxon>
        <taxon>Viridiplantae</taxon>
        <taxon>Streptophyta</taxon>
        <taxon>Embryophyta</taxon>
        <taxon>Tracheophyta</taxon>
        <taxon>Spermatophyta</taxon>
        <taxon>Magnoliopsida</taxon>
        <taxon>eudicotyledons</taxon>
        <taxon>Gunneridae</taxon>
        <taxon>Pentapetalae</taxon>
        <taxon>rosids</taxon>
        <taxon>fabids</taxon>
        <taxon>Fabales</taxon>
        <taxon>Fabaceae</taxon>
        <taxon>Papilionoideae</taxon>
        <taxon>50 kb inversion clade</taxon>
        <taxon>NPAAA clade</taxon>
        <taxon>Hologalegina</taxon>
        <taxon>IRL clade</taxon>
        <taxon>Trifolieae</taxon>
        <taxon>Trifolium</taxon>
    </lineage>
</organism>
<dbReference type="AlphaFoldDB" id="A0A392SYF9"/>
<evidence type="ECO:0000313" key="1">
    <source>
        <dbReference type="EMBL" id="MCI53254.1"/>
    </source>
</evidence>
<dbReference type="EMBL" id="LXQA010460453">
    <property type="protein sequence ID" value="MCI53254.1"/>
    <property type="molecule type" value="Genomic_DNA"/>
</dbReference>
<name>A0A392SYF9_9FABA</name>
<feature type="non-terminal residue" evidence="1">
    <location>
        <position position="19"/>
    </location>
</feature>
<reference evidence="1 2" key="1">
    <citation type="journal article" date="2018" name="Front. Plant Sci.">
        <title>Red Clover (Trifolium pratense) and Zigzag Clover (T. medium) - A Picture of Genomic Similarities and Differences.</title>
        <authorList>
            <person name="Dluhosova J."/>
            <person name="Istvanek J."/>
            <person name="Nedelnik J."/>
            <person name="Repkova J."/>
        </authorList>
    </citation>
    <scope>NUCLEOTIDE SEQUENCE [LARGE SCALE GENOMIC DNA]</scope>
    <source>
        <strain evidence="2">cv. 10/8</strain>
        <tissue evidence="1">Leaf</tissue>
    </source>
</reference>
<sequence length="19" mass="2114">MGNGLNMYLNTGCVVQDRE</sequence>
<evidence type="ECO:0000313" key="2">
    <source>
        <dbReference type="Proteomes" id="UP000265520"/>
    </source>
</evidence>
<dbReference type="Proteomes" id="UP000265520">
    <property type="component" value="Unassembled WGS sequence"/>
</dbReference>
<comment type="caution">
    <text evidence="1">The sequence shown here is derived from an EMBL/GenBank/DDBJ whole genome shotgun (WGS) entry which is preliminary data.</text>
</comment>
<protein>
    <submittedName>
        <fullName evidence="1">Uncharacterized protein</fullName>
    </submittedName>
</protein>